<evidence type="ECO:0000256" key="1">
    <source>
        <dbReference type="SAM" id="MobiDB-lite"/>
    </source>
</evidence>
<evidence type="ECO:0000313" key="4">
    <source>
        <dbReference type="Proteomes" id="UP000287823"/>
    </source>
</evidence>
<keyword evidence="4" id="KW-1185">Reference proteome</keyword>
<protein>
    <submittedName>
        <fullName evidence="3">Uncharacterized protein</fullName>
    </submittedName>
</protein>
<dbReference type="AlphaFoldDB" id="A0A432WE39"/>
<keyword evidence="2" id="KW-0472">Membrane</keyword>
<proteinExistence type="predicted"/>
<evidence type="ECO:0000313" key="3">
    <source>
        <dbReference type="EMBL" id="RUO31163.1"/>
    </source>
</evidence>
<dbReference type="RefSeq" id="WP_126799542.1">
    <property type="nucleotide sequence ID" value="NZ_PIPO01000005.1"/>
</dbReference>
<keyword evidence="2" id="KW-1133">Transmembrane helix</keyword>
<feature type="region of interest" description="Disordered" evidence="1">
    <location>
        <begin position="62"/>
        <end position="96"/>
    </location>
</feature>
<reference evidence="3 4" key="1">
    <citation type="journal article" date="2011" name="Front. Microbiol.">
        <title>Genomic signatures of strain selection and enhancement in Bacillus atrophaeus var. globigii, a historical biowarfare simulant.</title>
        <authorList>
            <person name="Gibbons H.S."/>
            <person name="Broomall S.M."/>
            <person name="McNew L.A."/>
            <person name="Daligault H."/>
            <person name="Chapman C."/>
            <person name="Bruce D."/>
            <person name="Karavis M."/>
            <person name="Krepps M."/>
            <person name="McGregor P.A."/>
            <person name="Hong C."/>
            <person name="Park K.H."/>
            <person name="Akmal A."/>
            <person name="Feldman A."/>
            <person name="Lin J.S."/>
            <person name="Chang W.E."/>
            <person name="Higgs B.W."/>
            <person name="Demirev P."/>
            <person name="Lindquist J."/>
            <person name="Liem A."/>
            <person name="Fochler E."/>
            <person name="Read T.D."/>
            <person name="Tapia R."/>
            <person name="Johnson S."/>
            <person name="Bishop-Lilly K.A."/>
            <person name="Detter C."/>
            <person name="Han C."/>
            <person name="Sozhamannan S."/>
            <person name="Rosenzweig C.N."/>
            <person name="Skowronski E.W."/>
        </authorList>
    </citation>
    <scope>NUCLEOTIDE SEQUENCE [LARGE SCALE GENOMIC DNA]</scope>
    <source>
        <strain evidence="3 4">Y4G10-17</strain>
    </source>
</reference>
<dbReference type="Proteomes" id="UP000287823">
    <property type="component" value="Unassembled WGS sequence"/>
</dbReference>
<dbReference type="EMBL" id="PIPO01000005">
    <property type="protein sequence ID" value="RUO31163.1"/>
    <property type="molecule type" value="Genomic_DNA"/>
</dbReference>
<keyword evidence="2" id="KW-0812">Transmembrane</keyword>
<feature type="transmembrane region" description="Helical" evidence="2">
    <location>
        <begin position="12"/>
        <end position="42"/>
    </location>
</feature>
<sequence length="96" mass="10643">MKPGFLQKLVFFALLIVALVFGVFVASAFLILGLLLVPVFLLRVYLQRKAFQKAWQKQKRQANSAGAADFSSSEQRGKTRGTVIEGEIVDNDKNSP</sequence>
<organism evidence="3 4">
    <name type="scientific">Aliidiomarina soli</name>
    <dbReference type="NCBI Taxonomy" id="1928574"/>
    <lineage>
        <taxon>Bacteria</taxon>
        <taxon>Pseudomonadati</taxon>
        <taxon>Pseudomonadota</taxon>
        <taxon>Gammaproteobacteria</taxon>
        <taxon>Alteromonadales</taxon>
        <taxon>Idiomarinaceae</taxon>
        <taxon>Aliidiomarina</taxon>
    </lineage>
</organism>
<evidence type="ECO:0000256" key="2">
    <source>
        <dbReference type="SAM" id="Phobius"/>
    </source>
</evidence>
<gene>
    <name evidence="3" type="ORF">CWE14_11755</name>
</gene>
<name>A0A432WE39_9GAMM</name>
<comment type="caution">
    <text evidence="3">The sequence shown here is derived from an EMBL/GenBank/DDBJ whole genome shotgun (WGS) entry which is preliminary data.</text>
</comment>
<accession>A0A432WE39</accession>